<dbReference type="Proteomes" id="UP000018050">
    <property type="component" value="Unassembled WGS sequence"/>
</dbReference>
<dbReference type="GO" id="GO:0045944">
    <property type="term" value="P:positive regulation of transcription by RNA polymerase II"/>
    <property type="evidence" value="ECO:0007669"/>
    <property type="project" value="TreeGrafter"/>
</dbReference>
<dbReference type="InterPro" id="IPR051647">
    <property type="entry name" value="Mediator_comp_sub12"/>
</dbReference>
<gene>
    <name evidence="3" type="ORF">EAH_00004650</name>
</gene>
<feature type="compositionally biased region" description="Low complexity" evidence="2">
    <location>
        <begin position="2517"/>
        <end position="2531"/>
    </location>
</feature>
<protein>
    <submittedName>
        <fullName evidence="3">Uncharacterized protein</fullName>
    </submittedName>
</protein>
<dbReference type="GO" id="GO:0003713">
    <property type="term" value="F:transcription coactivator activity"/>
    <property type="evidence" value="ECO:0007669"/>
    <property type="project" value="TreeGrafter"/>
</dbReference>
<feature type="region of interest" description="Disordered" evidence="2">
    <location>
        <begin position="1142"/>
        <end position="1164"/>
    </location>
</feature>
<sequence>MPSGSRSPLAAAAHSSGFGAAVAAADPDSAAEPRKPPQRVPLVTPIAKEATIAAPAAAAAATANYHLSLLERKLQLCSAADICLIKGTTLALVSVSLEPQVVQQLCRSLPHDLLKDFPPSLLLLLHEQQQQQRQQGEAEQTSLLLGLAAALEQRCSASKGLPSFAPHAAVATGKAATTGAATTVPEFAVAVLEAQTKILHKLREALLEPLTDSLDLPYYADAATGQLARHAVELLRRSCSSNSKQLQQQVHPLQQQLRNAYRRCRCLIPASSPSTFLSPILAVALQQRVLLLHPQVMPLLSGLISAAADVAALLHCSNSSASSTTGSPGAWCPLSDEQLLHAGHELLATATHLFPSEYFQQHQQQQVLLQEDTLRTLLLEAPKDGAFPPINTINPQLTSRPLTDRQDAWIDLLQQLLLLLPPGRPRLDWVVAAGLDVLLLRLLLRSSLPLVRPLLLPLLLDSCGVDLQLEQQHQQQRLQQQRQLHQKFFASAAARALRDGLHMAAYVTFVEGLAAAPPPFSAALVARPYTNVQQQSTAPSLQTSSNSDNKECSSRSRSRMCVFKQMADALGGRSRHSSSPGTVVADVLQVLLLERFQGDATAPGSNSSSSSSCCRRIRAALLNLIDHTTAEAAAAAAAEAARDLPCGCEKSAHLFGALLLLSCPQQWTCDRLCFLACNHITTGPSLLVQPDCLLEAVSLIGEAPRRFICSAATHLLLLLQQQQQQEQQQQLLRACACLIDMYDPCLLEECNRTLQQEERSSCLLQQQGHLYRLLLLQRLFSVSLQQRQSAAAALKALLQLPASLGTDPVGVALRLWSEQRQRQQQQEQQQVCGLLLEEAEVQLLCAAAVNRRLCAATRAESLNTLHVYLHASPADARPFLRSLCCSLLAVLPGYVLKGGIAASAAAAAASAAAAAAEVSGAACDDDKEPLLLSLLELLRFAVHPQQQLQELLQLPLLHQQQEQHALLTAAARALSLPLLLLPPKDPLLHPVLEVYRHLLGDALLLLCFSKQEALSLACLQLCAVLLFHPQQSLLLPHRICPMAPQVEALLRAQQPQQQTQQQHKPRLVLPTWLSLRVELPVETETFSCCTAAQAAWASRSEDLAFFVASQLASDPRALKAAAAAAAATAAFTAGGATAPVLQQDEPGVEDSSTRSSSPSSPLASTGAAAATVASATTAPVTAAVECSVCLCRSQSVYMGSALSEPSPEGTNNKTEFALIHLSLSRQTAQQLLLPVHPTLKKLLGVLSHPPLLQGALPPLRMQQQQQQQWLGDSYCTLPVALSASSPPSAPAGGNPPSDATTYAEALQYCKRITAALKLPGDSAATAICCLRRGGLAAAAATTRCCCCALSVGAAKGLRAVAVAVKRYTYPYLQQLAQQVAETMLGAEEQTAAAAAVGLEELMQQQPASGGAAAVCSSEIDLLLLGTQLLTELLPLAAVAAAPAGTPCSCSSSTNLSIISSECDCCSRWMILPNLSQFCGSLLGVSSQLPLLRRAALQLAAVALPHSLPPRPCSTSSSIRICLPRAQASELLALDSTVFAAGLGNSSGSSSSGRSNILLQLQLQQLLHLHSRLAAEDEASMQEQQPLADALEALTVCVAHNSFAVVAAAAAEAAAEWQELAASSPAGPAQDHYQLHQLHYQQQQQQTLLEAQVKLLFSLMGKANPAVRVAAWRCLRCCLQMASGLLEQLLQQQQQHQLQQHQLHQQQQQDLLLRIYSWTCSEICQRLLVREGLLPGGFCCCCPSSCREVAEALQCLSTLRWSSRPSSSSSSPSNCSIGISAAGIKAGYATPAAAAAAAAALDEWVASESFVHRTFAALLSFCSSSSITTSHLGAASHKTALNGLTAALELLCCSAQTHSGSLLQLLQQPQQRQQQIDQTGASAVACNQKISSDSRSSSSILSSIVEAVCPRPHPLLLPFHSAAGGPAFSAAAAAAVAAAGTQDAAGAFAAAAKAAPAEGASVCVQEITKCCRALQLLLTLLDGADTPGPFLGSNNCAVAAAPTAAARADAESIVLLRHVEALVQAAAVLLLRPPPCISCSRPCCCGEERDNRRSRHTAAVPAAGATAAGVAAAGFYPRAIGDIVHELLLLLLRLFVILHEQTALQVAKQLPGETSVLLLLLQQREELQRQRQQQQQLDDDLLQTLQGIQLGTAAAASSDAATAQKAAADYLWASPSLWLFIVLCLQPVGVGAANSFGVPREAAALTVCLLRLSYDSSSKYFKQSKAKLEAEGLPEVPLPFSGGSPFQLPPLLPPLPPGHLQLYGAKDTQQKLQQPILLPTDPRMAVGLFSAAALLLLQQLRCRSLAALCPVTAHQRTPPSLRRHSAAATAAAAAAAASASPAGSRGRGRSKVCGLLSPPPQFRRQPQQQRPSSSCCSSPMNASHLSVHSISAAALADTNHFWQEHQQHADSAFGDEQHQQRQQQQQSLLLQQNRQEYRNSCLLHALGEVLLLLFAGHPTAATAAAWTRFISPPDNSSRKPVEPLLLPAHLAVALECLLHGAAAASLLNFAAALGARRPQQKPPSLRQQQQQQQRDDGVGDLGSLLSVNNSGRSCGNLLLHRVLLLLQLLSAACTCTPDGFAAAAAAAPPLPFGAVVAAVSALWRLCSLQQALLSLLLQFLQRCISARQQISLLGAPSSRRSVGASGLLLLETGEELLNLRLQEAGVVAALVDSVCNSLGSSNTSSSRRQQKLPPRLLCSVLLLLQHTLGPGVEGPLLMQLIGALAASLRPRLQQLLQRNTNRAAEAAAASSARLQWSLSPAEMLLLSSQLGCLGAATTSAAAAAAERQCLAPLFANGPPGSSPGKPRAFGGSDKESLEDFVAPLLLRQLPLQLVAALLHFLVSLTGATAPAAAATGDRLDMRIAQPQAANEVSSVCGSPRKSKGPPVRRAAARAVLLLQHTAAFHDALVFLFMVRLSPEVVFQLPLHNSGRDAKQQHQQQQQQQQQQQHWGVALRDALLLLLHVFLSDFRPASKLKQHAGPLLASLQDWMGVLQRKLKLHQQLQLQLLHEIRHLLLSSIRALVSVEHN</sequence>
<dbReference type="OrthoDB" id="348236at2759"/>
<feature type="region of interest" description="Disordered" evidence="2">
    <location>
        <begin position="2517"/>
        <end position="2536"/>
    </location>
</feature>
<reference evidence="3" key="1">
    <citation type="submission" date="2013-10" db="EMBL/GenBank/DDBJ databases">
        <title>Genomic analysis of the causative agents of coccidiosis in chickens.</title>
        <authorList>
            <person name="Reid A.J."/>
            <person name="Blake D."/>
            <person name="Billington K."/>
            <person name="Browne H."/>
            <person name="Dunn M."/>
            <person name="Hung S."/>
            <person name="Kawahara F."/>
            <person name="Miranda-Saavedra D."/>
            <person name="Mourier T."/>
            <person name="Nagra H."/>
            <person name="Otto T.D."/>
            <person name="Rawlings N."/>
            <person name="Sanchez A."/>
            <person name="Sanders M."/>
            <person name="Subramaniam C."/>
            <person name="Tay Y."/>
            <person name="Dear P."/>
            <person name="Doerig C."/>
            <person name="Gruber A."/>
            <person name="Parkinson J."/>
            <person name="Shirley M."/>
            <person name="Wan K.L."/>
            <person name="Berriman M."/>
            <person name="Tomley F."/>
            <person name="Pain A."/>
        </authorList>
    </citation>
    <scope>NUCLEOTIDE SEQUENCE</scope>
    <source>
        <strain evidence="3">Houghton</strain>
    </source>
</reference>
<dbReference type="VEuPathDB" id="ToxoDB:EAH_00004650"/>
<feature type="coiled-coil region" evidence="1">
    <location>
        <begin position="2116"/>
        <end position="2143"/>
    </location>
</feature>
<dbReference type="EMBL" id="HG671822">
    <property type="protein sequence ID" value="CDI81790.1"/>
    <property type="molecule type" value="Genomic_DNA"/>
</dbReference>
<proteinExistence type="predicted"/>
<dbReference type="PANTHER" id="PTHR46007:SF11">
    <property type="entry name" value="MEDIATOR OF RNA POLYMERASE II TRANSCRIPTION SUBUNIT 12"/>
    <property type="match status" value="1"/>
</dbReference>
<accession>U6GNN5</accession>
<organism evidence="3 4">
    <name type="scientific">Eimeria acervulina</name>
    <name type="common">Coccidian parasite</name>
    <dbReference type="NCBI Taxonomy" id="5801"/>
    <lineage>
        <taxon>Eukaryota</taxon>
        <taxon>Sar</taxon>
        <taxon>Alveolata</taxon>
        <taxon>Apicomplexa</taxon>
        <taxon>Conoidasida</taxon>
        <taxon>Coccidia</taxon>
        <taxon>Eucoccidiorida</taxon>
        <taxon>Eimeriorina</taxon>
        <taxon>Eimeriidae</taxon>
        <taxon>Eimeria</taxon>
    </lineage>
</organism>
<evidence type="ECO:0000313" key="3">
    <source>
        <dbReference type="EMBL" id="CDI81790.1"/>
    </source>
</evidence>
<feature type="region of interest" description="Disordered" evidence="2">
    <location>
        <begin position="2404"/>
        <end position="2426"/>
    </location>
</feature>
<reference evidence="3" key="2">
    <citation type="submission" date="2013-10" db="EMBL/GenBank/DDBJ databases">
        <authorList>
            <person name="Aslett M."/>
        </authorList>
    </citation>
    <scope>NUCLEOTIDE SEQUENCE</scope>
    <source>
        <strain evidence="3">Houghton</strain>
    </source>
</reference>
<evidence type="ECO:0000313" key="4">
    <source>
        <dbReference type="Proteomes" id="UP000018050"/>
    </source>
</evidence>
<feature type="region of interest" description="Disordered" evidence="2">
    <location>
        <begin position="2335"/>
        <end position="2377"/>
    </location>
</feature>
<feature type="compositionally biased region" description="Low complexity" evidence="2">
    <location>
        <begin position="2361"/>
        <end position="2377"/>
    </location>
</feature>
<feature type="compositionally biased region" description="Polar residues" evidence="2">
    <location>
        <begin position="535"/>
        <end position="547"/>
    </location>
</feature>
<keyword evidence="4" id="KW-1185">Reference proteome</keyword>
<feature type="region of interest" description="Disordered" evidence="2">
    <location>
        <begin position="535"/>
        <end position="556"/>
    </location>
</feature>
<dbReference type="GeneID" id="25268535"/>
<feature type="compositionally biased region" description="Low complexity" evidence="2">
    <location>
        <begin position="1153"/>
        <end position="1164"/>
    </location>
</feature>
<evidence type="ECO:0000256" key="2">
    <source>
        <dbReference type="SAM" id="MobiDB-lite"/>
    </source>
</evidence>
<dbReference type="PANTHER" id="PTHR46007">
    <property type="entry name" value="MEDIATOR OF RNA POLYMERASE II TRANSCRIPTION SUBUNIT 12"/>
    <property type="match status" value="1"/>
</dbReference>
<dbReference type="RefSeq" id="XP_013248609.1">
    <property type="nucleotide sequence ID" value="XM_013393155.1"/>
</dbReference>
<dbReference type="GO" id="GO:0016592">
    <property type="term" value="C:mediator complex"/>
    <property type="evidence" value="ECO:0007669"/>
    <property type="project" value="TreeGrafter"/>
</dbReference>
<dbReference type="OMA" id="ACACLID"/>
<name>U6GNN5_EIMAC</name>
<evidence type="ECO:0000256" key="1">
    <source>
        <dbReference type="SAM" id="Coils"/>
    </source>
</evidence>
<keyword evidence="1" id="KW-0175">Coiled coil</keyword>